<proteinExistence type="predicted"/>
<evidence type="ECO:0000313" key="1">
    <source>
        <dbReference type="EMBL" id="PWY54911.1"/>
    </source>
</evidence>
<protein>
    <submittedName>
        <fullName evidence="1">Uncharacterized protein</fullName>
    </submittedName>
</protein>
<reference evidence="1 2" key="1">
    <citation type="submission" date="2018-05" db="EMBL/GenBank/DDBJ databases">
        <title>Legionella qingyii sp.nov., whole genome shotgun sequence.</title>
        <authorList>
            <person name="Wu H."/>
            <person name="Zhu Q."/>
            <person name="Hu C."/>
        </authorList>
    </citation>
    <scope>NUCLEOTIDE SEQUENCE [LARGE SCALE GENOMIC DNA]</scope>
    <source>
        <strain evidence="1 2">HEB18</strain>
    </source>
</reference>
<dbReference type="EMBL" id="QHJG01000025">
    <property type="protein sequence ID" value="PWY54911.1"/>
    <property type="molecule type" value="Genomic_DNA"/>
</dbReference>
<evidence type="ECO:0000313" key="2">
    <source>
        <dbReference type="Proteomes" id="UP000247152"/>
    </source>
</evidence>
<sequence>MREVKVNEISHGNGFATVDIGKASIQGEAPIFGSREDSPLAKLIHKGPTVTVRTSGFTNGDPVIKVPISKNHTRDFGPVVYCFMITNCLLIRN</sequence>
<organism evidence="1 2">
    <name type="scientific">Legionella qingyii</name>
    <dbReference type="NCBI Taxonomy" id="2184757"/>
    <lineage>
        <taxon>Bacteria</taxon>
        <taxon>Pseudomonadati</taxon>
        <taxon>Pseudomonadota</taxon>
        <taxon>Gammaproteobacteria</taxon>
        <taxon>Legionellales</taxon>
        <taxon>Legionellaceae</taxon>
        <taxon>Legionella</taxon>
    </lineage>
</organism>
<gene>
    <name evidence="1" type="ORF">DGG96_14550</name>
</gene>
<name>A0A317TZD0_9GAMM</name>
<dbReference type="Proteomes" id="UP000247152">
    <property type="component" value="Unassembled WGS sequence"/>
</dbReference>
<comment type="caution">
    <text evidence="1">The sequence shown here is derived from an EMBL/GenBank/DDBJ whole genome shotgun (WGS) entry which is preliminary data.</text>
</comment>
<accession>A0A317TZD0</accession>
<dbReference type="AlphaFoldDB" id="A0A317TZD0"/>